<evidence type="ECO:0000259" key="15">
    <source>
        <dbReference type="Pfam" id="PF01636"/>
    </source>
</evidence>
<evidence type="ECO:0000256" key="5">
    <source>
        <dbReference type="ARBA" id="ARBA00013882"/>
    </source>
</evidence>
<keyword evidence="8" id="KW-0547">Nucleotide-binding</keyword>
<comment type="catalytic activity">
    <reaction evidence="14">
        <text>D-maltose + ATP = alpha-maltose 1-phosphate + ADP + H(+)</text>
        <dbReference type="Rhea" id="RHEA:31915"/>
        <dbReference type="ChEBI" id="CHEBI:15378"/>
        <dbReference type="ChEBI" id="CHEBI:17306"/>
        <dbReference type="ChEBI" id="CHEBI:30616"/>
        <dbReference type="ChEBI" id="CHEBI:63576"/>
        <dbReference type="ChEBI" id="CHEBI:456216"/>
        <dbReference type="EC" id="2.7.1.175"/>
    </reaction>
</comment>
<feature type="domain" description="Aminoglycoside phosphotransferase" evidence="15">
    <location>
        <begin position="131"/>
        <end position="382"/>
    </location>
</feature>
<gene>
    <name evidence="17" type="ORF">AVDCRST_MAG07-1608</name>
</gene>
<proteinExistence type="inferred from homology"/>
<keyword evidence="6" id="KW-0321">Glycogen metabolism</keyword>
<evidence type="ECO:0000256" key="1">
    <source>
        <dbReference type="ARBA" id="ARBA00004964"/>
    </source>
</evidence>
<dbReference type="EMBL" id="CADCUB010000052">
    <property type="protein sequence ID" value="CAA9318102.1"/>
    <property type="molecule type" value="Genomic_DNA"/>
</dbReference>
<reference evidence="17" key="1">
    <citation type="submission" date="2020-02" db="EMBL/GenBank/DDBJ databases">
        <authorList>
            <person name="Meier V. D."/>
        </authorList>
    </citation>
    <scope>NUCLEOTIDE SEQUENCE</scope>
    <source>
        <strain evidence="17">AVDCRST_MAG07</strain>
    </source>
</reference>
<dbReference type="GO" id="GO:0016301">
    <property type="term" value="F:kinase activity"/>
    <property type="evidence" value="ECO:0007669"/>
    <property type="project" value="UniProtKB-KW"/>
</dbReference>
<sequence length="447" mass="48937">MSRLEDVLREWLPTQRWYGGKGTAVTAVRVEHEERLSGGEDVRHTLLHVTDADGRTELYQVLLGHRSGEVEQRLKAAVVGEVDGRVLYDAVHDPQAVGSLLQLLAEGRTLSRLTFTSTAALDASLPSRVMGAEQSNTSVVYGEDYILKLFRRVQPGLNPDLEITRALAEGGSPYVARPLGWVEGQVGGRTTTLGLLQDFQHNSTEGWAMATASVRDLFAEADLHADEVGGDFAAESERLGAATAEVHVLLREVLPSGVADADESARTARQLHERLDAALAVVPDLEPHAPALRAAYDAVGALTEPVPVQRVHGDYHLGQVLRTEHGWVLLDFEGEPARPLAERTALMSPLRDVAGMLRSYDYAARHLLAERGGDNQLAYRANEWAERNRQAFCDGYARAAGTDPRSEAVLLRAFELDKAVYEVVYEARNRPAWLPIPVGSIERLATP</sequence>
<keyword evidence="12" id="KW-0119">Carbohydrate metabolism</keyword>
<evidence type="ECO:0000256" key="12">
    <source>
        <dbReference type="ARBA" id="ARBA00023277"/>
    </source>
</evidence>
<dbReference type="InterPro" id="IPR002575">
    <property type="entry name" value="Aminoglycoside_PTrfase"/>
</dbReference>
<keyword evidence="10" id="KW-0067">ATP-binding</keyword>
<evidence type="ECO:0000259" key="16">
    <source>
        <dbReference type="Pfam" id="PF18085"/>
    </source>
</evidence>
<evidence type="ECO:0000256" key="3">
    <source>
        <dbReference type="ARBA" id="ARBA00011245"/>
    </source>
</evidence>
<dbReference type="InterPro" id="IPR011009">
    <property type="entry name" value="Kinase-like_dom_sf"/>
</dbReference>
<evidence type="ECO:0000313" key="17">
    <source>
        <dbReference type="EMBL" id="CAA9318102.1"/>
    </source>
</evidence>
<dbReference type="SUPFAM" id="SSF56112">
    <property type="entry name" value="Protein kinase-like (PK-like)"/>
    <property type="match status" value="1"/>
</dbReference>
<dbReference type="Gene3D" id="3.90.1200.10">
    <property type="match status" value="1"/>
</dbReference>
<evidence type="ECO:0000256" key="13">
    <source>
        <dbReference type="ARBA" id="ARBA00031251"/>
    </source>
</evidence>
<dbReference type="InterPro" id="IPR040999">
    <property type="entry name" value="Mak_N_cap"/>
</dbReference>
<name>A0A6J4KYP8_9ACTN</name>
<evidence type="ECO:0000256" key="4">
    <source>
        <dbReference type="ARBA" id="ARBA00011962"/>
    </source>
</evidence>
<dbReference type="Pfam" id="PF18085">
    <property type="entry name" value="Mak_N_cap"/>
    <property type="match status" value="1"/>
</dbReference>
<keyword evidence="7 17" id="KW-0808">Transferase</keyword>
<evidence type="ECO:0000256" key="7">
    <source>
        <dbReference type="ARBA" id="ARBA00022679"/>
    </source>
</evidence>
<dbReference type="UniPathway" id="UPA00164"/>
<comment type="pathway">
    <text evidence="1">Glycan biosynthesis; glycogen biosynthesis.</text>
</comment>
<evidence type="ECO:0000256" key="2">
    <source>
        <dbReference type="ARBA" id="ARBA00006219"/>
    </source>
</evidence>
<comment type="similarity">
    <text evidence="2">Belongs to the aminoglycoside phosphotransferase family.</text>
</comment>
<evidence type="ECO:0000256" key="14">
    <source>
        <dbReference type="ARBA" id="ARBA00049067"/>
    </source>
</evidence>
<feature type="domain" description="Maltokinase N-terminal cap" evidence="16">
    <location>
        <begin position="11"/>
        <end position="93"/>
    </location>
</feature>
<dbReference type="AlphaFoldDB" id="A0A6J4KYP8"/>
<evidence type="ECO:0000256" key="8">
    <source>
        <dbReference type="ARBA" id="ARBA00022741"/>
    </source>
</evidence>
<evidence type="ECO:0000256" key="9">
    <source>
        <dbReference type="ARBA" id="ARBA00022777"/>
    </source>
</evidence>
<keyword evidence="11" id="KW-0320">Glycogen biosynthesis</keyword>
<protein>
    <recommendedName>
        <fullName evidence="5">Maltokinase</fullName>
        <ecNumber evidence="4">2.7.1.175</ecNumber>
    </recommendedName>
    <alternativeName>
        <fullName evidence="13">Maltose-1-phosphate synthase</fullName>
    </alternativeName>
</protein>
<comment type="subunit">
    <text evidence="3">Monomer.</text>
</comment>
<dbReference type="EC" id="2.7.1.175" evidence="4"/>
<evidence type="ECO:0000256" key="10">
    <source>
        <dbReference type="ARBA" id="ARBA00022840"/>
    </source>
</evidence>
<evidence type="ECO:0000256" key="6">
    <source>
        <dbReference type="ARBA" id="ARBA00022600"/>
    </source>
</evidence>
<accession>A0A6J4KYP8</accession>
<organism evidence="17">
    <name type="scientific">uncultured Frankineae bacterium</name>
    <dbReference type="NCBI Taxonomy" id="437475"/>
    <lineage>
        <taxon>Bacteria</taxon>
        <taxon>Bacillati</taxon>
        <taxon>Actinomycetota</taxon>
        <taxon>Actinomycetes</taxon>
        <taxon>Frankiales</taxon>
        <taxon>environmental samples</taxon>
    </lineage>
</organism>
<dbReference type="GO" id="GO:0005524">
    <property type="term" value="F:ATP binding"/>
    <property type="evidence" value="ECO:0007669"/>
    <property type="project" value="UniProtKB-KW"/>
</dbReference>
<keyword evidence="9 17" id="KW-0418">Kinase</keyword>
<evidence type="ECO:0000256" key="11">
    <source>
        <dbReference type="ARBA" id="ARBA00023056"/>
    </source>
</evidence>
<dbReference type="GO" id="GO:0005978">
    <property type="term" value="P:glycogen biosynthetic process"/>
    <property type="evidence" value="ECO:0007669"/>
    <property type="project" value="UniProtKB-UniPathway"/>
</dbReference>
<dbReference type="Pfam" id="PF01636">
    <property type="entry name" value="APH"/>
    <property type="match status" value="1"/>
</dbReference>